<evidence type="ECO:0000256" key="5">
    <source>
        <dbReference type="ARBA" id="ARBA00022692"/>
    </source>
</evidence>
<keyword evidence="4" id="KW-0716">Sensory transduction</keyword>
<proteinExistence type="predicted"/>
<evidence type="ECO:0000256" key="12">
    <source>
        <dbReference type="ARBA" id="ARBA00023180"/>
    </source>
</evidence>
<dbReference type="AlphaFoldDB" id="A0A8B6YAZ0"/>
<dbReference type="OrthoDB" id="10017003at2759"/>
<organism evidence="16 17">
    <name type="scientific">Camelus ferus</name>
    <name type="common">Wild bactrian camel</name>
    <name type="synonym">Camelus bactrianus ferus</name>
    <dbReference type="NCBI Taxonomy" id="419612"/>
    <lineage>
        <taxon>Eukaryota</taxon>
        <taxon>Metazoa</taxon>
        <taxon>Chordata</taxon>
        <taxon>Craniata</taxon>
        <taxon>Vertebrata</taxon>
        <taxon>Euteleostomi</taxon>
        <taxon>Mammalia</taxon>
        <taxon>Eutheria</taxon>
        <taxon>Laurasiatheria</taxon>
        <taxon>Artiodactyla</taxon>
        <taxon>Tylopoda</taxon>
        <taxon>Camelidae</taxon>
        <taxon>Camelus</taxon>
    </lineage>
</organism>
<dbReference type="GO" id="GO:0004930">
    <property type="term" value="F:G protein-coupled receptor activity"/>
    <property type="evidence" value="ECO:0007669"/>
    <property type="project" value="UniProtKB-KW"/>
</dbReference>
<dbReference type="Gene3D" id="1.20.1070.10">
    <property type="entry name" value="Rhodopsin 7-helix transmembrane proteins"/>
    <property type="match status" value="1"/>
</dbReference>
<feature type="domain" description="G-protein coupled receptors family 1 profile" evidence="15">
    <location>
        <begin position="41"/>
        <end position="291"/>
    </location>
</feature>
<dbReference type="PROSITE" id="PS50262">
    <property type="entry name" value="G_PROTEIN_RECEP_F1_2"/>
    <property type="match status" value="1"/>
</dbReference>
<keyword evidence="10" id="KW-1015">Disulfide bond</keyword>
<dbReference type="PANTHER" id="PTHR24242:SF379">
    <property type="entry name" value="OLFACTORY RECEPTOR"/>
    <property type="match status" value="1"/>
</dbReference>
<evidence type="ECO:0000313" key="16">
    <source>
        <dbReference type="Proteomes" id="UP000694856"/>
    </source>
</evidence>
<dbReference type="FunFam" id="1.20.1070.10:FF:000001">
    <property type="entry name" value="Olfactory receptor"/>
    <property type="match status" value="1"/>
</dbReference>
<evidence type="ECO:0000256" key="11">
    <source>
        <dbReference type="ARBA" id="ARBA00023170"/>
    </source>
</evidence>
<evidence type="ECO:0000256" key="8">
    <source>
        <dbReference type="ARBA" id="ARBA00023040"/>
    </source>
</evidence>
<name>A0A8B6YAZ0_CAMFR</name>
<evidence type="ECO:0000256" key="10">
    <source>
        <dbReference type="ARBA" id="ARBA00023157"/>
    </source>
</evidence>
<accession>A0A8B6YAZ0</accession>
<dbReference type="GeneID" id="102521374"/>
<reference evidence="17" key="1">
    <citation type="submission" date="2025-08" db="UniProtKB">
        <authorList>
            <consortium name="RefSeq"/>
        </authorList>
    </citation>
    <scope>IDENTIFICATION</scope>
    <source>
        <tissue evidence="17">Ear skin</tissue>
    </source>
</reference>
<evidence type="ECO:0000256" key="4">
    <source>
        <dbReference type="ARBA" id="ARBA00022606"/>
    </source>
</evidence>
<evidence type="ECO:0000256" key="2">
    <source>
        <dbReference type="ARBA" id="ARBA00004651"/>
    </source>
</evidence>
<keyword evidence="16" id="KW-1185">Reference proteome</keyword>
<keyword evidence="13" id="KW-0807">Transducer</keyword>
<keyword evidence="6" id="KW-0552">Olfaction</keyword>
<feature type="transmembrane region" description="Helical" evidence="14">
    <location>
        <begin position="239"/>
        <end position="261"/>
    </location>
</feature>
<keyword evidence="11 17" id="KW-0675">Receptor</keyword>
<evidence type="ECO:0000256" key="9">
    <source>
        <dbReference type="ARBA" id="ARBA00023136"/>
    </source>
</evidence>
<dbReference type="RefSeq" id="XP_006178337.1">
    <property type="nucleotide sequence ID" value="XM_006178275.2"/>
</dbReference>
<dbReference type="Pfam" id="PF13853">
    <property type="entry name" value="7tm_4"/>
    <property type="match status" value="1"/>
</dbReference>
<dbReference type="Proteomes" id="UP000694856">
    <property type="component" value="Chromosome 21"/>
</dbReference>
<feature type="transmembrane region" description="Helical" evidence="14">
    <location>
        <begin position="139"/>
        <end position="156"/>
    </location>
</feature>
<evidence type="ECO:0000256" key="13">
    <source>
        <dbReference type="ARBA" id="ARBA00023224"/>
    </source>
</evidence>
<keyword evidence="9 14" id="KW-0472">Membrane</keyword>
<dbReference type="KEGG" id="cfr:102521374"/>
<dbReference type="CDD" id="cd15914">
    <property type="entry name" value="7tmA_OR6N-like"/>
    <property type="match status" value="1"/>
</dbReference>
<dbReference type="InterPro" id="IPR017452">
    <property type="entry name" value="GPCR_Rhodpsn_7TM"/>
</dbReference>
<evidence type="ECO:0000259" key="15">
    <source>
        <dbReference type="PROSITE" id="PS50262"/>
    </source>
</evidence>
<keyword evidence="7 14" id="KW-1133">Transmembrane helix</keyword>
<feature type="transmembrane region" description="Helical" evidence="14">
    <location>
        <begin position="273"/>
        <end position="293"/>
    </location>
</feature>
<evidence type="ECO:0000256" key="14">
    <source>
        <dbReference type="SAM" id="Phobius"/>
    </source>
</evidence>
<dbReference type="GO" id="GO:0004984">
    <property type="term" value="F:olfactory receptor activity"/>
    <property type="evidence" value="ECO:0007669"/>
    <property type="project" value="InterPro"/>
</dbReference>
<sequence length="322" mass="36123">MESPNQTTAQEFIFSAFPYSWGYSVICFVPLLFVYTFIVVGNLVIITVVQLNIHLHTPMYFFISALSFLEIWYTTATIPKMLSCLLGEKSISLNGCLLQMYVFHSTGISEVCLLTAMAFDCYLAICSPLHYPTIMTPKLCVQLTLSCCVCGFFTPLPEIAWISTLPFCCSNHLEHIFCDFLPVLRLACTDTHAIVMIQVVDAVHAVKIMTAVVLIFMSYFGIVAVILRIRSAEGCRKAFSTCVSHLTVFLLFFGSLALMYLRFSATYSLFWDTAIALAFAALSPFFNPIIYSLRNKEIKEAIKKHMGQASLFLVRPGSSRKI</sequence>
<evidence type="ECO:0000313" key="17">
    <source>
        <dbReference type="RefSeq" id="XP_006178337.1"/>
    </source>
</evidence>
<dbReference type="SUPFAM" id="SSF81321">
    <property type="entry name" value="Family A G protein-coupled receptor-like"/>
    <property type="match status" value="1"/>
</dbReference>
<keyword evidence="8" id="KW-0297">G-protein coupled receptor</keyword>
<gene>
    <name evidence="17" type="primary">LOC102521374</name>
</gene>
<dbReference type="PANTHER" id="PTHR24242">
    <property type="entry name" value="G-PROTEIN COUPLED RECEPTOR"/>
    <property type="match status" value="1"/>
</dbReference>
<dbReference type="PRINTS" id="PR00237">
    <property type="entry name" value="GPCRRHODOPSN"/>
</dbReference>
<protein>
    <submittedName>
        <fullName evidence="17">Olfactory receptor 6K2</fullName>
    </submittedName>
</protein>
<feature type="transmembrane region" description="Helical" evidence="14">
    <location>
        <begin position="208"/>
        <end position="227"/>
    </location>
</feature>
<evidence type="ECO:0000256" key="1">
    <source>
        <dbReference type="ARBA" id="ARBA00003929"/>
    </source>
</evidence>
<evidence type="ECO:0000256" key="7">
    <source>
        <dbReference type="ARBA" id="ARBA00022989"/>
    </source>
</evidence>
<keyword evidence="5 14" id="KW-0812">Transmembrane</keyword>
<dbReference type="InterPro" id="IPR050939">
    <property type="entry name" value="Olfactory_GPCR1"/>
</dbReference>
<keyword evidence="3" id="KW-1003">Cell membrane</keyword>
<evidence type="ECO:0000256" key="6">
    <source>
        <dbReference type="ARBA" id="ARBA00022725"/>
    </source>
</evidence>
<comment type="function">
    <text evidence="1">Putative odorant or sperm cell receptor.</text>
</comment>
<dbReference type="InterPro" id="IPR000725">
    <property type="entry name" value="Olfact_rcpt"/>
</dbReference>
<dbReference type="InterPro" id="IPR000276">
    <property type="entry name" value="GPCR_Rhodpsn"/>
</dbReference>
<feature type="transmembrane region" description="Helical" evidence="14">
    <location>
        <begin position="20"/>
        <end position="48"/>
    </location>
</feature>
<keyword evidence="12" id="KW-0325">Glycoprotein</keyword>
<feature type="transmembrane region" description="Helical" evidence="14">
    <location>
        <begin position="60"/>
        <end position="78"/>
    </location>
</feature>
<feature type="transmembrane region" description="Helical" evidence="14">
    <location>
        <begin position="98"/>
        <end position="119"/>
    </location>
</feature>
<dbReference type="GO" id="GO:0005886">
    <property type="term" value="C:plasma membrane"/>
    <property type="evidence" value="ECO:0007669"/>
    <property type="project" value="UniProtKB-SubCell"/>
</dbReference>
<dbReference type="PRINTS" id="PR00245">
    <property type="entry name" value="OLFACTORYR"/>
</dbReference>
<evidence type="ECO:0000256" key="3">
    <source>
        <dbReference type="ARBA" id="ARBA00022475"/>
    </source>
</evidence>
<comment type="subcellular location">
    <subcellularLocation>
        <location evidence="2">Cell membrane</location>
        <topology evidence="2">Multi-pass membrane protein</topology>
    </subcellularLocation>
</comment>